<dbReference type="PIRSF" id="PIRSF000350">
    <property type="entry name" value="Mercury_reductase_MerA"/>
    <property type="match status" value="1"/>
</dbReference>
<keyword evidence="11" id="KW-0670">Pyruvate</keyword>
<dbReference type="Proteomes" id="UP000005233">
    <property type="component" value="Chromosome"/>
</dbReference>
<keyword evidence="5 8" id="KW-0520">NAD</keyword>
<dbReference type="STRING" id="1041930.Mtc_1893"/>
<evidence type="ECO:0000256" key="3">
    <source>
        <dbReference type="ARBA" id="ARBA00022827"/>
    </source>
</evidence>
<feature type="domain" description="FAD/NAD(P)-binding" evidence="10">
    <location>
        <begin position="11"/>
        <end position="328"/>
    </location>
</feature>
<gene>
    <name evidence="11" type="primary">pdhD</name>
    <name evidence="11" type="ordered locus">Mtc_1893</name>
</gene>
<dbReference type="PANTHER" id="PTHR22912:SF151">
    <property type="entry name" value="DIHYDROLIPOYL DEHYDROGENASE, MITOCHONDRIAL"/>
    <property type="match status" value="1"/>
</dbReference>
<organism evidence="11 12">
    <name type="scientific">Methanocella conradii (strain DSM 24694 / JCM 17849 / CGMCC 1.5162 / HZ254)</name>
    <dbReference type="NCBI Taxonomy" id="1041930"/>
    <lineage>
        <taxon>Archaea</taxon>
        <taxon>Methanobacteriati</taxon>
        <taxon>Methanobacteriota</taxon>
        <taxon>Stenosarchaea group</taxon>
        <taxon>Methanomicrobia</taxon>
        <taxon>Methanocellales</taxon>
        <taxon>Methanocellaceae</taxon>
        <taxon>Methanocella</taxon>
    </lineage>
</organism>
<dbReference type="InterPro" id="IPR001100">
    <property type="entry name" value="Pyr_nuc-diS_OxRdtase"/>
</dbReference>
<dbReference type="GO" id="GO:0006103">
    <property type="term" value="P:2-oxoglutarate metabolic process"/>
    <property type="evidence" value="ECO:0007669"/>
    <property type="project" value="TreeGrafter"/>
</dbReference>
<evidence type="ECO:0000259" key="10">
    <source>
        <dbReference type="Pfam" id="PF07992"/>
    </source>
</evidence>
<dbReference type="PRINTS" id="PR00368">
    <property type="entry name" value="FADPNR"/>
</dbReference>
<dbReference type="OrthoDB" id="27922at2157"/>
<dbReference type="Gene3D" id="3.30.390.30">
    <property type="match status" value="1"/>
</dbReference>
<comment type="miscellaneous">
    <text evidence="8">The active site is a redox-active disulfide bond.</text>
</comment>
<comment type="similarity">
    <text evidence="1 8">Belongs to the class-I pyridine nucleotide-disulfide oxidoreductase family.</text>
</comment>
<dbReference type="KEGG" id="mez:Mtc_1893"/>
<keyword evidence="12" id="KW-1185">Reference proteome</keyword>
<dbReference type="InterPro" id="IPR036188">
    <property type="entry name" value="FAD/NAD-bd_sf"/>
</dbReference>
<dbReference type="SUPFAM" id="SSF55424">
    <property type="entry name" value="FAD/NAD-linked reductases, dimerisation (C-terminal) domain"/>
    <property type="match status" value="1"/>
</dbReference>
<evidence type="ECO:0000313" key="12">
    <source>
        <dbReference type="Proteomes" id="UP000005233"/>
    </source>
</evidence>
<dbReference type="RefSeq" id="WP_014406464.1">
    <property type="nucleotide sequence ID" value="NC_017034.1"/>
</dbReference>
<comment type="cofactor">
    <cofactor evidence="8">
        <name>FAD</name>
        <dbReference type="ChEBI" id="CHEBI:57692"/>
    </cofactor>
    <text evidence="8">Binds 1 FAD per subunit.</text>
</comment>
<dbReference type="EMBL" id="CP003243">
    <property type="protein sequence ID" value="AFD00633.1"/>
    <property type="molecule type" value="Genomic_DNA"/>
</dbReference>
<dbReference type="InterPro" id="IPR016156">
    <property type="entry name" value="FAD/NAD-linked_Rdtase_dimer_sf"/>
</dbReference>
<evidence type="ECO:0000259" key="9">
    <source>
        <dbReference type="Pfam" id="PF02852"/>
    </source>
</evidence>
<dbReference type="InterPro" id="IPR006258">
    <property type="entry name" value="Lipoamide_DH"/>
</dbReference>
<dbReference type="PRINTS" id="PR00411">
    <property type="entry name" value="PNDRDTASEI"/>
</dbReference>
<dbReference type="InterPro" id="IPR023753">
    <property type="entry name" value="FAD/NAD-binding_dom"/>
</dbReference>
<proteinExistence type="inferred from homology"/>
<dbReference type="HOGENOM" id="CLU_016755_0_3_2"/>
<dbReference type="NCBIfam" id="TIGR01350">
    <property type="entry name" value="lipoamide_DH"/>
    <property type="match status" value="1"/>
</dbReference>
<evidence type="ECO:0000256" key="1">
    <source>
        <dbReference type="ARBA" id="ARBA00007532"/>
    </source>
</evidence>
<dbReference type="InterPro" id="IPR012999">
    <property type="entry name" value="Pyr_OxRdtase_I_AS"/>
</dbReference>
<keyword evidence="6" id="KW-1015">Disulfide bond</keyword>
<evidence type="ECO:0000256" key="8">
    <source>
        <dbReference type="RuleBase" id="RU003692"/>
    </source>
</evidence>
<dbReference type="SUPFAM" id="SSF51905">
    <property type="entry name" value="FAD/NAD(P)-binding domain"/>
    <property type="match status" value="1"/>
</dbReference>
<dbReference type="GO" id="GO:0050660">
    <property type="term" value="F:flavin adenine dinucleotide binding"/>
    <property type="evidence" value="ECO:0007669"/>
    <property type="project" value="InterPro"/>
</dbReference>
<dbReference type="eggNOG" id="arCOG01068">
    <property type="taxonomic scope" value="Archaea"/>
</dbReference>
<dbReference type="InterPro" id="IPR004099">
    <property type="entry name" value="Pyr_nucl-diS_OxRdtase_dimer"/>
</dbReference>
<accession>H8I4N8</accession>
<dbReference type="InterPro" id="IPR050151">
    <property type="entry name" value="Class-I_Pyr_Nuc-Dis_Oxidored"/>
</dbReference>
<dbReference type="EC" id="1.8.1.4" evidence="8"/>
<keyword evidence="3 8" id="KW-0274">FAD</keyword>
<name>H8I4N8_METCZ</name>
<dbReference type="PANTHER" id="PTHR22912">
    <property type="entry name" value="DISULFIDE OXIDOREDUCTASE"/>
    <property type="match status" value="1"/>
</dbReference>
<protein>
    <recommendedName>
        <fullName evidence="8">Dihydrolipoyl dehydrogenase</fullName>
        <ecNumber evidence="8">1.8.1.4</ecNumber>
    </recommendedName>
</protein>
<keyword evidence="4 8" id="KW-0560">Oxidoreductase</keyword>
<evidence type="ECO:0000256" key="6">
    <source>
        <dbReference type="ARBA" id="ARBA00023157"/>
    </source>
</evidence>
<evidence type="ECO:0000256" key="5">
    <source>
        <dbReference type="ARBA" id="ARBA00023027"/>
    </source>
</evidence>
<evidence type="ECO:0000313" key="11">
    <source>
        <dbReference type="EMBL" id="AFD00633.1"/>
    </source>
</evidence>
<evidence type="ECO:0000256" key="7">
    <source>
        <dbReference type="ARBA" id="ARBA00023284"/>
    </source>
</evidence>
<keyword evidence="2 8" id="KW-0285">Flavoprotein</keyword>
<evidence type="ECO:0000256" key="4">
    <source>
        <dbReference type="ARBA" id="ARBA00023002"/>
    </source>
</evidence>
<dbReference type="GeneID" id="11972041"/>
<dbReference type="Gene3D" id="3.50.50.60">
    <property type="entry name" value="FAD/NAD(P)-binding domain"/>
    <property type="match status" value="2"/>
</dbReference>
<sequence length="471" mass="50002">MVVGDIEVGTDVLIAGAGPAGYTAAIRCARLGLDVTLIDRNELGGVCLHKGCIPVKALLHVFRLVEDCRRAADMGVKADGVAVDLKKAYEWKDAVVKRLEHGIRELCQASGVQVMEGSCSFLSSSKAVVSGPSGTQRVTFRRAVIATGARHKPLPGLPFDGKSVLSPDDAIYLDRLPDDVVILGGGYAAITIGALMAAGGMKPTIIHKGERMLSFVDRDLIRPVIKKFGEKGVKVFQASSWSVERMDDGLRVEFEHDGVKEQAETKTLVVAIGMLANTDGMGLENTGVRLDGDGFVMADENFRTDDPAFYAIGDVKCGHCNASIAFWEGMSLAGILAGRPGWPGYMAVPQTISTDPEIASAGYTEEKAKEAGIEAIVGRFPFTANGKAVSMGKAEGFVKVIAEKGTHRILGVHVVGPGAFDILQEGVLAIEMGARLEDIMLTLHPHPTLCEAVKEACAAALRESTSIIEKS</sequence>
<dbReference type="GO" id="GO:0005737">
    <property type="term" value="C:cytoplasm"/>
    <property type="evidence" value="ECO:0007669"/>
    <property type="project" value="UniProtKB-ARBA"/>
</dbReference>
<reference evidence="11 12" key="1">
    <citation type="journal article" date="2012" name="J. Bacteriol.">
        <title>Complete genome sequence of a thermophilic methanogen, Methanocella conradii HZ254, isolated from Chinese rice field soil.</title>
        <authorList>
            <person name="Lu Z."/>
            <person name="Lu Y."/>
        </authorList>
    </citation>
    <scope>NUCLEOTIDE SEQUENCE [LARGE SCALE GENOMIC DNA]</scope>
    <source>
        <strain evidence="12">DSM 24694 / JCM 17849 / CGMCC 1.5162 / HZ254</strain>
    </source>
</reference>
<dbReference type="AlphaFoldDB" id="H8I4N8"/>
<dbReference type="Pfam" id="PF02852">
    <property type="entry name" value="Pyr_redox_dim"/>
    <property type="match status" value="1"/>
</dbReference>
<keyword evidence="7 8" id="KW-0676">Redox-active center</keyword>
<evidence type="ECO:0000256" key="2">
    <source>
        <dbReference type="ARBA" id="ARBA00022630"/>
    </source>
</evidence>
<dbReference type="PROSITE" id="PS00076">
    <property type="entry name" value="PYRIDINE_REDOX_1"/>
    <property type="match status" value="1"/>
</dbReference>
<comment type="catalytic activity">
    <reaction evidence="8">
        <text>N(6)-[(R)-dihydrolipoyl]-L-lysyl-[protein] + NAD(+) = N(6)-[(R)-lipoyl]-L-lysyl-[protein] + NADH + H(+)</text>
        <dbReference type="Rhea" id="RHEA:15045"/>
        <dbReference type="Rhea" id="RHEA-COMP:10474"/>
        <dbReference type="Rhea" id="RHEA-COMP:10475"/>
        <dbReference type="ChEBI" id="CHEBI:15378"/>
        <dbReference type="ChEBI" id="CHEBI:57540"/>
        <dbReference type="ChEBI" id="CHEBI:57945"/>
        <dbReference type="ChEBI" id="CHEBI:83099"/>
        <dbReference type="ChEBI" id="CHEBI:83100"/>
        <dbReference type="EC" id="1.8.1.4"/>
    </reaction>
</comment>
<dbReference type="Pfam" id="PF07992">
    <property type="entry name" value="Pyr_redox_2"/>
    <property type="match status" value="1"/>
</dbReference>
<dbReference type="GO" id="GO:0004148">
    <property type="term" value="F:dihydrolipoyl dehydrogenase (NADH) activity"/>
    <property type="evidence" value="ECO:0007669"/>
    <property type="project" value="UniProtKB-EC"/>
</dbReference>
<dbReference type="FunFam" id="3.30.390.30:FF:000001">
    <property type="entry name" value="Dihydrolipoyl dehydrogenase"/>
    <property type="match status" value="1"/>
</dbReference>
<feature type="domain" description="Pyridine nucleotide-disulphide oxidoreductase dimerisation" evidence="9">
    <location>
        <begin position="348"/>
        <end position="456"/>
    </location>
</feature>